<keyword evidence="4 7" id="KW-1133">Transmembrane helix</keyword>
<evidence type="ECO:0000256" key="7">
    <source>
        <dbReference type="SAM" id="Phobius"/>
    </source>
</evidence>
<comment type="caution">
    <text evidence="8">The sequence shown here is derived from an EMBL/GenBank/DDBJ whole genome shotgun (WGS) entry which is preliminary data.</text>
</comment>
<proteinExistence type="inferred from homology"/>
<feature type="transmembrane region" description="Helical" evidence="7">
    <location>
        <begin position="106"/>
        <end position="123"/>
    </location>
</feature>
<dbReference type="Pfam" id="PF05978">
    <property type="entry name" value="UNC-93"/>
    <property type="match status" value="1"/>
</dbReference>
<feature type="compositionally biased region" description="Basic and acidic residues" evidence="6">
    <location>
        <begin position="1"/>
        <end position="12"/>
    </location>
</feature>
<feature type="region of interest" description="Disordered" evidence="6">
    <location>
        <begin position="1"/>
        <end position="24"/>
    </location>
</feature>
<evidence type="ECO:0000256" key="3">
    <source>
        <dbReference type="ARBA" id="ARBA00022692"/>
    </source>
</evidence>
<dbReference type="Proteomes" id="UP001374579">
    <property type="component" value="Unassembled WGS sequence"/>
</dbReference>
<dbReference type="Gene3D" id="1.20.1250.20">
    <property type="entry name" value="MFS general substrate transporter like domains"/>
    <property type="match status" value="2"/>
</dbReference>
<feature type="region of interest" description="Disordered" evidence="6">
    <location>
        <begin position="478"/>
        <end position="501"/>
    </location>
</feature>
<dbReference type="InterPro" id="IPR051951">
    <property type="entry name" value="UNC-93_regulatory"/>
</dbReference>
<evidence type="ECO:0000256" key="2">
    <source>
        <dbReference type="ARBA" id="ARBA00009172"/>
    </source>
</evidence>
<feature type="compositionally biased region" description="Polar residues" evidence="6">
    <location>
        <begin position="13"/>
        <end position="22"/>
    </location>
</feature>
<dbReference type="InterPro" id="IPR010291">
    <property type="entry name" value="Ion_channel_UNC-93"/>
</dbReference>
<evidence type="ECO:0000313" key="8">
    <source>
        <dbReference type="EMBL" id="KAK7113719.1"/>
    </source>
</evidence>
<feature type="transmembrane region" description="Helical" evidence="7">
    <location>
        <begin position="74"/>
        <end position="94"/>
    </location>
</feature>
<feature type="transmembrane region" description="Helical" evidence="7">
    <location>
        <begin position="45"/>
        <end position="62"/>
    </location>
</feature>
<evidence type="ECO:0000256" key="1">
    <source>
        <dbReference type="ARBA" id="ARBA00004141"/>
    </source>
</evidence>
<protein>
    <submittedName>
        <fullName evidence="8">Uncharacterized protein</fullName>
    </submittedName>
</protein>
<dbReference type="SUPFAM" id="SSF103473">
    <property type="entry name" value="MFS general substrate transporter"/>
    <property type="match status" value="1"/>
</dbReference>
<feature type="transmembrane region" description="Helical" evidence="7">
    <location>
        <begin position="379"/>
        <end position="397"/>
    </location>
</feature>
<organism evidence="8 9">
    <name type="scientific">Littorina saxatilis</name>
    <dbReference type="NCBI Taxonomy" id="31220"/>
    <lineage>
        <taxon>Eukaryota</taxon>
        <taxon>Metazoa</taxon>
        <taxon>Spiralia</taxon>
        <taxon>Lophotrochozoa</taxon>
        <taxon>Mollusca</taxon>
        <taxon>Gastropoda</taxon>
        <taxon>Caenogastropoda</taxon>
        <taxon>Littorinimorpha</taxon>
        <taxon>Littorinoidea</taxon>
        <taxon>Littorinidae</taxon>
        <taxon>Littorina</taxon>
    </lineage>
</organism>
<evidence type="ECO:0000256" key="4">
    <source>
        <dbReference type="ARBA" id="ARBA00022989"/>
    </source>
</evidence>
<comment type="subcellular location">
    <subcellularLocation>
        <location evidence="1">Membrane</location>
        <topology evidence="1">Multi-pass membrane protein</topology>
    </subcellularLocation>
</comment>
<dbReference type="GO" id="GO:0016020">
    <property type="term" value="C:membrane"/>
    <property type="evidence" value="ECO:0007669"/>
    <property type="project" value="UniProtKB-SubCell"/>
</dbReference>
<feature type="transmembrane region" description="Helical" evidence="7">
    <location>
        <begin position="444"/>
        <end position="465"/>
    </location>
</feature>
<keyword evidence="9" id="KW-1185">Reference proteome</keyword>
<evidence type="ECO:0000256" key="6">
    <source>
        <dbReference type="SAM" id="MobiDB-lite"/>
    </source>
</evidence>
<feature type="transmembrane region" description="Helical" evidence="7">
    <location>
        <begin position="324"/>
        <end position="347"/>
    </location>
</feature>
<dbReference type="EMBL" id="JBAMIC010000002">
    <property type="protein sequence ID" value="KAK7113719.1"/>
    <property type="molecule type" value="Genomic_DNA"/>
</dbReference>
<feature type="transmembrane region" description="Helical" evidence="7">
    <location>
        <begin position="234"/>
        <end position="258"/>
    </location>
</feature>
<gene>
    <name evidence="8" type="ORF">V1264_012959</name>
</gene>
<dbReference type="PANTHER" id="PTHR19444">
    <property type="entry name" value="UNC-93 RELATED"/>
    <property type="match status" value="1"/>
</dbReference>
<accession>A0AAN9GMH9</accession>
<feature type="compositionally biased region" description="Polar residues" evidence="6">
    <location>
        <begin position="478"/>
        <end position="495"/>
    </location>
</feature>
<name>A0AAN9GMH9_9CAEN</name>
<evidence type="ECO:0000256" key="5">
    <source>
        <dbReference type="ARBA" id="ARBA00023136"/>
    </source>
</evidence>
<keyword evidence="3 7" id="KW-0812">Transmembrane</keyword>
<feature type="transmembrane region" description="Helical" evidence="7">
    <location>
        <begin position="354"/>
        <end position="373"/>
    </location>
</feature>
<dbReference type="AlphaFoldDB" id="A0AAN9GMH9"/>
<feature type="transmembrane region" description="Helical" evidence="7">
    <location>
        <begin position="173"/>
        <end position="196"/>
    </location>
</feature>
<comment type="similarity">
    <text evidence="2">Belongs to the unc-93 family.</text>
</comment>
<reference evidence="8 9" key="1">
    <citation type="submission" date="2024-02" db="EMBL/GenBank/DDBJ databases">
        <title>Chromosome-scale genome assembly of the rough periwinkle Littorina saxatilis.</title>
        <authorList>
            <person name="De Jode A."/>
            <person name="Faria R."/>
            <person name="Formenti G."/>
            <person name="Sims Y."/>
            <person name="Smith T.P."/>
            <person name="Tracey A."/>
            <person name="Wood J.M.D."/>
            <person name="Zagrodzka Z.B."/>
            <person name="Johannesson K."/>
            <person name="Butlin R.K."/>
            <person name="Leder E.H."/>
        </authorList>
    </citation>
    <scope>NUCLEOTIDE SEQUENCE [LARGE SCALE GENOMIC DNA]</scope>
    <source>
        <strain evidence="8">Snail1</strain>
        <tissue evidence="8">Muscle</tissue>
    </source>
</reference>
<sequence length="510" mass="55389">MDDADDNKKVRQPESTASSKTNILPDGDEEIQLVKTTVQHPIRTCFVLCMAFLLVYTSNLAIQNLQSSLNQAAGLGITSLAVLYGSIILFGSLSPMVIRFLNAKRTLVIAFVFHLLYTVSNFYPTFPTLLTSSLLLGAAAGPMWTAQGLYCSACGMAYASLKQITTHGALSLFNGVFFAFYEATQITGNLIASLVLMKGDYNDTHIARDNKVCGAEVCPNTELHTTKIEQPEQYVVYIMLGIYTGCNVAGLLLTMFALPPLPRDQEIQAGQSSLKRSVTSCLSMLLEPKMLLLLPFFMAQAMNSGILLAEYNEKFVSCAVGIKWVGYVMTAFGALTAAQAVGLNYAAKFLGRRILFTAAALADLSVNISMLLWDPAGTSVGKLFILPCIAGFAEGIFQAQFNSLVAMVFPEQMTAAFATYHTSKATAFTLTFVLARFLCLYQRLYVSLTLSSLGLIGYGIVELMLRLNSQTLSLAETKKQMSANGSENEKTQNGSSGPGDVDRYKKITVM</sequence>
<feature type="transmembrane region" description="Helical" evidence="7">
    <location>
        <begin position="418"/>
        <end position="438"/>
    </location>
</feature>
<evidence type="ECO:0000313" key="9">
    <source>
        <dbReference type="Proteomes" id="UP001374579"/>
    </source>
</evidence>
<dbReference type="InterPro" id="IPR036259">
    <property type="entry name" value="MFS_trans_sf"/>
</dbReference>
<dbReference type="PANTHER" id="PTHR19444:SF13">
    <property type="entry name" value="PROTEIN UNC-93 HOMOLOG A"/>
    <property type="match status" value="1"/>
</dbReference>
<keyword evidence="5 7" id="KW-0472">Membrane</keyword>